<dbReference type="CDD" id="cd04179">
    <property type="entry name" value="DPM_DPG-synthase_like"/>
    <property type="match status" value="1"/>
</dbReference>
<reference evidence="9 10" key="1">
    <citation type="submission" date="2018-06" db="EMBL/GenBank/DDBJ databases">
        <title>Genomic Encyclopedia of Archaeal and Bacterial Type Strains, Phase II (KMG-II): from individual species to whole genera.</title>
        <authorList>
            <person name="Goeker M."/>
        </authorList>
    </citation>
    <scope>NUCLEOTIDE SEQUENCE [LARGE SCALE GENOMIC DNA]</scope>
    <source>
        <strain evidence="9 10">DSM 22009</strain>
    </source>
</reference>
<dbReference type="AlphaFoldDB" id="A0A2W7NFN6"/>
<dbReference type="Proteomes" id="UP000248916">
    <property type="component" value="Unassembled WGS sequence"/>
</dbReference>
<dbReference type="GO" id="GO:0099621">
    <property type="term" value="F:undecaprenyl-phosphate 4-deoxy-4-formamido-L-arabinose transferase activity"/>
    <property type="evidence" value="ECO:0007669"/>
    <property type="project" value="TreeGrafter"/>
</dbReference>
<evidence type="ECO:0000256" key="1">
    <source>
        <dbReference type="ARBA" id="ARBA00022475"/>
    </source>
</evidence>
<evidence type="ECO:0000256" key="3">
    <source>
        <dbReference type="ARBA" id="ARBA00022679"/>
    </source>
</evidence>
<evidence type="ECO:0000256" key="6">
    <source>
        <dbReference type="ARBA" id="ARBA00022989"/>
    </source>
</evidence>
<keyword evidence="6" id="KW-1133">Transmembrane helix</keyword>
<evidence type="ECO:0000313" key="10">
    <source>
        <dbReference type="Proteomes" id="UP000248916"/>
    </source>
</evidence>
<dbReference type="FunFam" id="3.90.550.10:FF:000170">
    <property type="entry name" value="Dolichol-phosphate mannosyltransferase"/>
    <property type="match status" value="1"/>
</dbReference>
<keyword evidence="1" id="KW-1003">Cell membrane</keyword>
<dbReference type="GO" id="GO:0009103">
    <property type="term" value="P:lipopolysaccharide biosynthetic process"/>
    <property type="evidence" value="ECO:0007669"/>
    <property type="project" value="UniProtKB-KW"/>
</dbReference>
<protein>
    <submittedName>
        <fullName evidence="9">Glycosyl transferase family 2</fullName>
    </submittedName>
</protein>
<feature type="domain" description="Glycosyltransferase 2-like" evidence="8">
    <location>
        <begin position="20"/>
        <end position="178"/>
    </location>
</feature>
<dbReference type="RefSeq" id="WP_234822532.1">
    <property type="nucleotide sequence ID" value="NZ_QKZL01000005.1"/>
</dbReference>
<dbReference type="InterPro" id="IPR050256">
    <property type="entry name" value="Glycosyltransferase_2"/>
</dbReference>
<keyword evidence="3 9" id="KW-0808">Transferase</keyword>
<dbReference type="Gene3D" id="3.90.550.10">
    <property type="entry name" value="Spore Coat Polysaccharide Biosynthesis Protein SpsA, Chain A"/>
    <property type="match status" value="1"/>
</dbReference>
<gene>
    <name evidence="9" type="ORF">LX81_01617</name>
</gene>
<dbReference type="Pfam" id="PF00535">
    <property type="entry name" value="Glycos_transf_2"/>
    <property type="match status" value="1"/>
</dbReference>
<keyword evidence="5" id="KW-0448">Lipopolysaccharide biosynthesis</keyword>
<dbReference type="PANTHER" id="PTHR48090">
    <property type="entry name" value="UNDECAPRENYL-PHOSPHATE 4-DEOXY-4-FORMAMIDO-L-ARABINOSE TRANSFERASE-RELATED"/>
    <property type="match status" value="1"/>
</dbReference>
<evidence type="ECO:0000256" key="2">
    <source>
        <dbReference type="ARBA" id="ARBA00022676"/>
    </source>
</evidence>
<evidence type="ECO:0000313" key="9">
    <source>
        <dbReference type="EMBL" id="PZX16987.1"/>
    </source>
</evidence>
<evidence type="ECO:0000256" key="4">
    <source>
        <dbReference type="ARBA" id="ARBA00022692"/>
    </source>
</evidence>
<evidence type="ECO:0000256" key="7">
    <source>
        <dbReference type="ARBA" id="ARBA00023136"/>
    </source>
</evidence>
<keyword evidence="7" id="KW-0472">Membrane</keyword>
<evidence type="ECO:0000259" key="8">
    <source>
        <dbReference type="Pfam" id="PF00535"/>
    </source>
</evidence>
<keyword evidence="2" id="KW-0328">Glycosyltransferase</keyword>
<name>A0A2W7NFN6_9RHOB</name>
<dbReference type="EMBL" id="QKZL01000005">
    <property type="protein sequence ID" value="PZX16987.1"/>
    <property type="molecule type" value="Genomic_DNA"/>
</dbReference>
<dbReference type="SUPFAM" id="SSF53448">
    <property type="entry name" value="Nucleotide-diphospho-sugar transferases"/>
    <property type="match status" value="1"/>
</dbReference>
<proteinExistence type="predicted"/>
<dbReference type="InterPro" id="IPR001173">
    <property type="entry name" value="Glyco_trans_2-like"/>
</dbReference>
<dbReference type="PANTHER" id="PTHR48090:SF3">
    <property type="entry name" value="UNDECAPRENYL-PHOSPHATE 4-DEOXY-4-FORMAMIDO-L-ARABINOSE TRANSFERASE"/>
    <property type="match status" value="1"/>
</dbReference>
<organism evidence="9 10">
    <name type="scientific">Palleronia aestuarii</name>
    <dbReference type="NCBI Taxonomy" id="568105"/>
    <lineage>
        <taxon>Bacteria</taxon>
        <taxon>Pseudomonadati</taxon>
        <taxon>Pseudomonadota</taxon>
        <taxon>Alphaproteobacteria</taxon>
        <taxon>Rhodobacterales</taxon>
        <taxon>Roseobacteraceae</taxon>
        <taxon>Palleronia</taxon>
    </lineage>
</organism>
<keyword evidence="4" id="KW-0812">Transmembrane</keyword>
<evidence type="ECO:0000256" key="5">
    <source>
        <dbReference type="ARBA" id="ARBA00022985"/>
    </source>
</evidence>
<keyword evidence="10" id="KW-1185">Reference proteome</keyword>
<dbReference type="InterPro" id="IPR029044">
    <property type="entry name" value="Nucleotide-diphossugar_trans"/>
</dbReference>
<sequence length="261" mass="27921">MSRAENLDRVVVTALVPDLSIVIPARNEAANIGPLIDEISAIDGLGLIEIIVVDDGATDGTGDVVRGRMSLVPGLRLITHEAVLGQSAAIRTGVEAARAAMVATLDGDGQNPPGDLPRVVGPLTGGSVDLVAGQRTARHDTWSRRLASRLANGLRAACLDDGTRDTGCGLKAFRRDAYLRLPYFDHMHRFLPALFAREGLVIEHVGVGHRPRRGGRSHYSNAGRAIAGAADLLGVMWLIHRSKGSRRPRRVTEISVSHHEV</sequence>
<comment type="caution">
    <text evidence="9">The sequence shown here is derived from an EMBL/GenBank/DDBJ whole genome shotgun (WGS) entry which is preliminary data.</text>
</comment>
<dbReference type="GO" id="GO:0005886">
    <property type="term" value="C:plasma membrane"/>
    <property type="evidence" value="ECO:0007669"/>
    <property type="project" value="TreeGrafter"/>
</dbReference>
<accession>A0A2W7NFN6</accession>